<evidence type="ECO:0000313" key="1">
    <source>
        <dbReference type="EMBL" id="KKN01117.1"/>
    </source>
</evidence>
<sequence length="246" mass="28027">MPDTKNTLKKWEVEGPLTVREVGGDREYYYITGEIGGEASRTIASVGCWTDREGTKEDADLLASAPALVERIKELETQIKQSRTDDALTYAELHTTIDRQAIEIENLQGKLTAHRATTKLLNARFHRQAAEIKRLREAGELMIAWDDAETNAKPFTDDSGQAFYRRADLCREAFKALRAALKPAEQEYYGEFKDVSKMEREEIEDEIKYWETAEYAGPKTKERCMKRIIGLKGALSKSVIAEQEKR</sequence>
<name>A0A0F9MNV9_9ZZZZ</name>
<dbReference type="AlphaFoldDB" id="A0A0F9MNV9"/>
<comment type="caution">
    <text evidence="1">The sequence shown here is derived from an EMBL/GenBank/DDBJ whole genome shotgun (WGS) entry which is preliminary data.</text>
</comment>
<proteinExistence type="predicted"/>
<reference evidence="1" key="1">
    <citation type="journal article" date="2015" name="Nature">
        <title>Complex archaea that bridge the gap between prokaryotes and eukaryotes.</title>
        <authorList>
            <person name="Spang A."/>
            <person name="Saw J.H."/>
            <person name="Jorgensen S.L."/>
            <person name="Zaremba-Niedzwiedzka K."/>
            <person name="Martijn J."/>
            <person name="Lind A.E."/>
            <person name="van Eijk R."/>
            <person name="Schleper C."/>
            <person name="Guy L."/>
            <person name="Ettema T.J."/>
        </authorList>
    </citation>
    <scope>NUCLEOTIDE SEQUENCE</scope>
</reference>
<accession>A0A0F9MNV9</accession>
<protein>
    <submittedName>
        <fullName evidence="1">Uncharacterized protein</fullName>
    </submittedName>
</protein>
<gene>
    <name evidence="1" type="ORF">LCGC14_1130880</name>
</gene>
<dbReference type="EMBL" id="LAZR01005296">
    <property type="protein sequence ID" value="KKN01117.1"/>
    <property type="molecule type" value="Genomic_DNA"/>
</dbReference>
<organism evidence="1">
    <name type="scientific">marine sediment metagenome</name>
    <dbReference type="NCBI Taxonomy" id="412755"/>
    <lineage>
        <taxon>unclassified sequences</taxon>
        <taxon>metagenomes</taxon>
        <taxon>ecological metagenomes</taxon>
    </lineage>
</organism>